<comment type="similarity">
    <text evidence="3 12">Belongs to the PIGV family.</text>
</comment>
<dbReference type="GO" id="GO:0031501">
    <property type="term" value="C:mannosyltransferase complex"/>
    <property type="evidence" value="ECO:0007669"/>
    <property type="project" value="TreeGrafter"/>
</dbReference>
<evidence type="ECO:0000313" key="13">
    <source>
        <dbReference type="EMBL" id="PVI04131.1"/>
    </source>
</evidence>
<sequence>MKPTEAKQRPVGFASWKVLLGSIVLWKCLLLAVAALAPGPGYDTSALILANPELNRYEKFENSTILGNSALKLFRWDALYFVEAAKRNKVYEQEWAFSWAYSHILRRATERKSVLHIGLFSKDVEPPLGTYLWVSVFVSIVMHWASVASLFSLLNQVMSTPSGNPISFVACVLHIVSPAGIFLVAPYAESMFAALNIYGMLCYVRSRCGVIPSQDRTVKQDIMLLASGCMFACAAMIRGNGLLSGLIFVSDVASSALRILKGRTIRNELRLVAVTCVAGVLLALGFVFPQYVAFKEYCTTAGGVTRPPWCEKTIPSIYSWVQSKYWNVGFLRYWTIPNLPLFLLAAPVLWLLLQSSATYLRNSKNELLGFAHISHGNSLTKPTGTKRVSNNFPQLVLPQLALALAAATSFHVQIINRISSGYPLWYLSVAKSATASESSNQRSKVGFSFQIVVRGMIMYVIIQAALYASFLPPA</sequence>
<keyword evidence="7 12" id="KW-0808">Transferase</keyword>
<evidence type="ECO:0000256" key="8">
    <source>
        <dbReference type="ARBA" id="ARBA00022692"/>
    </source>
</evidence>
<keyword evidence="6 12" id="KW-0328">Glycosyltransferase</keyword>
<dbReference type="UniPathway" id="UPA00196"/>
<comment type="caution">
    <text evidence="12">Lacks conserved residue(s) required for the propagation of feature annotation.</text>
</comment>
<reference evidence="13 14" key="1">
    <citation type="journal article" date="2018" name="Sci. Rep.">
        <title>Comparative genomics provides insights into the lifestyle and reveals functional heterogeneity of dark septate endophytic fungi.</title>
        <authorList>
            <person name="Knapp D.G."/>
            <person name="Nemeth J.B."/>
            <person name="Barry K."/>
            <person name="Hainaut M."/>
            <person name="Henrissat B."/>
            <person name="Johnson J."/>
            <person name="Kuo A."/>
            <person name="Lim J.H.P."/>
            <person name="Lipzen A."/>
            <person name="Nolan M."/>
            <person name="Ohm R.A."/>
            <person name="Tamas L."/>
            <person name="Grigoriev I.V."/>
            <person name="Spatafora J.W."/>
            <person name="Nagy L.G."/>
            <person name="Kovacs G.M."/>
        </authorList>
    </citation>
    <scope>NUCLEOTIDE SEQUENCE [LARGE SCALE GENOMIC DNA]</scope>
    <source>
        <strain evidence="13 14">DSE2036</strain>
    </source>
</reference>
<dbReference type="GO" id="GO:0006506">
    <property type="term" value="P:GPI anchor biosynthetic process"/>
    <property type="evidence" value="ECO:0007669"/>
    <property type="project" value="UniProtKB-UniPathway"/>
</dbReference>
<evidence type="ECO:0000256" key="3">
    <source>
        <dbReference type="ARBA" id="ARBA00008698"/>
    </source>
</evidence>
<dbReference type="InterPro" id="IPR007315">
    <property type="entry name" value="PIG-V/Gpi18"/>
</dbReference>
<evidence type="ECO:0000256" key="5">
    <source>
        <dbReference type="ARBA" id="ARBA00022502"/>
    </source>
</evidence>
<evidence type="ECO:0000313" key="14">
    <source>
        <dbReference type="Proteomes" id="UP000244855"/>
    </source>
</evidence>
<feature type="transmembrane region" description="Helical" evidence="12">
    <location>
        <begin position="12"/>
        <end position="37"/>
    </location>
</feature>
<dbReference type="OrthoDB" id="10252502at2759"/>
<evidence type="ECO:0000256" key="6">
    <source>
        <dbReference type="ARBA" id="ARBA00022676"/>
    </source>
</evidence>
<proteinExistence type="inferred from homology"/>
<dbReference type="EMBL" id="KZ805324">
    <property type="protein sequence ID" value="PVI04131.1"/>
    <property type="molecule type" value="Genomic_DNA"/>
</dbReference>
<dbReference type="GO" id="GO:0004376">
    <property type="term" value="F:GPI mannosyltransferase activity"/>
    <property type="evidence" value="ECO:0007669"/>
    <property type="project" value="InterPro"/>
</dbReference>
<comment type="subcellular location">
    <subcellularLocation>
        <location evidence="1 12">Endoplasmic reticulum membrane</location>
        <topology evidence="1 12">Multi-pass membrane protein</topology>
    </subcellularLocation>
</comment>
<dbReference type="PANTHER" id="PTHR12468">
    <property type="entry name" value="GPI MANNOSYLTRANSFERASE 2"/>
    <property type="match status" value="1"/>
</dbReference>
<dbReference type="PANTHER" id="PTHR12468:SF2">
    <property type="entry name" value="GPI MANNOSYLTRANSFERASE 2"/>
    <property type="match status" value="1"/>
</dbReference>
<keyword evidence="10 12" id="KW-1133">Transmembrane helix</keyword>
<evidence type="ECO:0000256" key="11">
    <source>
        <dbReference type="ARBA" id="ARBA00023136"/>
    </source>
</evidence>
<feature type="transmembrane region" description="Helical" evidence="12">
    <location>
        <begin position="333"/>
        <end position="353"/>
    </location>
</feature>
<dbReference type="Proteomes" id="UP000244855">
    <property type="component" value="Unassembled WGS sequence"/>
</dbReference>
<evidence type="ECO:0000256" key="4">
    <source>
        <dbReference type="ARBA" id="ARBA00013795"/>
    </source>
</evidence>
<evidence type="ECO:0000256" key="10">
    <source>
        <dbReference type="ARBA" id="ARBA00022989"/>
    </source>
</evidence>
<gene>
    <name evidence="13" type="ORF">DM02DRAFT_586654</name>
</gene>
<keyword evidence="11 12" id="KW-0472">Membrane</keyword>
<organism evidence="13 14">
    <name type="scientific">Periconia macrospinosa</name>
    <dbReference type="NCBI Taxonomy" id="97972"/>
    <lineage>
        <taxon>Eukaryota</taxon>
        <taxon>Fungi</taxon>
        <taxon>Dikarya</taxon>
        <taxon>Ascomycota</taxon>
        <taxon>Pezizomycotina</taxon>
        <taxon>Dothideomycetes</taxon>
        <taxon>Pleosporomycetidae</taxon>
        <taxon>Pleosporales</taxon>
        <taxon>Massarineae</taxon>
        <taxon>Periconiaceae</taxon>
        <taxon>Periconia</taxon>
    </lineage>
</organism>
<comment type="pathway">
    <text evidence="2 12">Glycolipid biosynthesis; glycosylphosphatidylinositol-anchor biosynthesis.</text>
</comment>
<feature type="transmembrane region" description="Helical" evidence="12">
    <location>
        <begin position="131"/>
        <end position="154"/>
    </location>
</feature>
<name>A0A2V1E139_9PLEO</name>
<keyword evidence="5 12" id="KW-0337">GPI-anchor biosynthesis</keyword>
<comment type="function">
    <text evidence="12">Mannosyltransferase involved in glycosylphosphatidylinositol-anchor biosynthesis.</text>
</comment>
<protein>
    <recommendedName>
        <fullName evidence="4 12">GPI mannosyltransferase 2</fullName>
        <ecNumber evidence="12">2.4.1.-</ecNumber>
    </recommendedName>
</protein>
<keyword evidence="8 12" id="KW-0812">Transmembrane</keyword>
<keyword evidence="9 12" id="KW-0256">Endoplasmic reticulum</keyword>
<dbReference type="GO" id="GO:0000009">
    <property type="term" value="F:alpha-1,6-mannosyltransferase activity"/>
    <property type="evidence" value="ECO:0007669"/>
    <property type="project" value="InterPro"/>
</dbReference>
<feature type="transmembrane region" description="Helical" evidence="12">
    <location>
        <begin position="222"/>
        <end position="249"/>
    </location>
</feature>
<dbReference type="AlphaFoldDB" id="A0A2V1E139"/>
<feature type="transmembrane region" description="Helical" evidence="12">
    <location>
        <begin position="451"/>
        <end position="470"/>
    </location>
</feature>
<accession>A0A2V1E139</accession>
<evidence type="ECO:0000256" key="12">
    <source>
        <dbReference type="RuleBase" id="RU363112"/>
    </source>
</evidence>
<evidence type="ECO:0000256" key="1">
    <source>
        <dbReference type="ARBA" id="ARBA00004477"/>
    </source>
</evidence>
<evidence type="ECO:0000256" key="7">
    <source>
        <dbReference type="ARBA" id="ARBA00022679"/>
    </source>
</evidence>
<feature type="transmembrane region" description="Helical" evidence="12">
    <location>
        <begin position="269"/>
        <end position="288"/>
    </location>
</feature>
<dbReference type="STRING" id="97972.A0A2V1E139"/>
<feature type="transmembrane region" description="Helical" evidence="12">
    <location>
        <begin position="166"/>
        <end position="188"/>
    </location>
</feature>
<dbReference type="GO" id="GO:0005789">
    <property type="term" value="C:endoplasmic reticulum membrane"/>
    <property type="evidence" value="ECO:0007669"/>
    <property type="project" value="UniProtKB-SubCell"/>
</dbReference>
<keyword evidence="14" id="KW-1185">Reference proteome</keyword>
<evidence type="ECO:0000256" key="2">
    <source>
        <dbReference type="ARBA" id="ARBA00004687"/>
    </source>
</evidence>
<dbReference type="EC" id="2.4.1.-" evidence="12"/>
<evidence type="ECO:0000256" key="9">
    <source>
        <dbReference type="ARBA" id="ARBA00022824"/>
    </source>
</evidence>
<dbReference type="Pfam" id="PF04188">
    <property type="entry name" value="Mannosyl_trans2"/>
    <property type="match status" value="1"/>
</dbReference>